<proteinExistence type="predicted"/>
<evidence type="ECO:0000313" key="3">
    <source>
        <dbReference type="Proteomes" id="UP000323300"/>
    </source>
</evidence>
<organism evidence="2 3">
    <name type="scientific">Neomesorhizobium albiziae</name>
    <dbReference type="NCBI Taxonomy" id="335020"/>
    <lineage>
        <taxon>Bacteria</taxon>
        <taxon>Pseudomonadati</taxon>
        <taxon>Pseudomonadota</taxon>
        <taxon>Alphaproteobacteria</taxon>
        <taxon>Hyphomicrobiales</taxon>
        <taxon>Phyllobacteriaceae</taxon>
        <taxon>Neomesorhizobium</taxon>
    </lineage>
</organism>
<feature type="compositionally biased region" description="Polar residues" evidence="1">
    <location>
        <begin position="64"/>
        <end position="83"/>
    </location>
</feature>
<evidence type="ECO:0000313" key="2">
    <source>
        <dbReference type="EMBL" id="SFL23045.1"/>
    </source>
</evidence>
<gene>
    <name evidence="2" type="ORF">SAMN04488498_1686</name>
</gene>
<accession>A0A1I4FYW1</accession>
<protein>
    <submittedName>
        <fullName evidence="2">Uncharacterized protein</fullName>
    </submittedName>
</protein>
<name>A0A1I4FYW1_9HYPH</name>
<sequence length="89" mass="9828">MAREMASFQLWVPRQQSCSIRNRAELTDKWPFVHVPGYACSHAPYDETKEVFSAHCVSAPGAIQTGSVGRNPTSSATRSRQPANPTPLR</sequence>
<reference evidence="2 3" key="1">
    <citation type="submission" date="2016-10" db="EMBL/GenBank/DDBJ databases">
        <authorList>
            <person name="Varghese N."/>
            <person name="Submissions S."/>
        </authorList>
    </citation>
    <scope>NUCLEOTIDE SEQUENCE [LARGE SCALE GENOMIC DNA]</scope>
    <source>
        <strain evidence="2 3">DSM 21822</strain>
    </source>
</reference>
<feature type="region of interest" description="Disordered" evidence="1">
    <location>
        <begin position="62"/>
        <end position="89"/>
    </location>
</feature>
<dbReference type="Proteomes" id="UP000323300">
    <property type="component" value="Unassembled WGS sequence"/>
</dbReference>
<dbReference type="AlphaFoldDB" id="A0A1I4FYW1"/>
<dbReference type="EMBL" id="FOSL01000068">
    <property type="protein sequence ID" value="SFL23045.1"/>
    <property type="molecule type" value="Genomic_DNA"/>
</dbReference>
<evidence type="ECO:0000256" key="1">
    <source>
        <dbReference type="SAM" id="MobiDB-lite"/>
    </source>
</evidence>
<keyword evidence="3" id="KW-1185">Reference proteome</keyword>